<dbReference type="RefSeq" id="WP_114831916.1">
    <property type="nucleotide sequence ID" value="NZ_QQTO01000010.1"/>
</dbReference>
<feature type="domain" description="Nucleotidyltransferase-like" evidence="1">
    <location>
        <begin position="115"/>
        <end position="317"/>
    </location>
</feature>
<accession>A0A370L0S5</accession>
<evidence type="ECO:0000313" key="2">
    <source>
        <dbReference type="EMBL" id="RDJ20462.1"/>
    </source>
</evidence>
<reference evidence="3" key="1">
    <citation type="submission" date="2018-07" db="EMBL/GenBank/DDBJ databases">
        <authorList>
            <person name="Safronova V.I."/>
            <person name="Chirak E.R."/>
            <person name="Sazanova A.L."/>
        </authorList>
    </citation>
    <scope>NUCLEOTIDE SEQUENCE [LARGE SCALE GENOMIC DNA]</scope>
    <source>
        <strain evidence="3">RCAM04685</strain>
    </source>
</reference>
<organism evidence="2 3">
    <name type="scientific">Bosea caraganae</name>
    <dbReference type="NCBI Taxonomy" id="2763117"/>
    <lineage>
        <taxon>Bacteria</taxon>
        <taxon>Pseudomonadati</taxon>
        <taxon>Pseudomonadota</taxon>
        <taxon>Alphaproteobacteria</taxon>
        <taxon>Hyphomicrobiales</taxon>
        <taxon>Boseaceae</taxon>
        <taxon>Bosea</taxon>
    </lineage>
</organism>
<sequence length="343" mass="38373">MQPLNNDQRRETVNTRQRYEAFRAAKARIDGYRGSMVWSPTKGTDYLLRSAYDEPGRRRQKSLGPRSAETERVKQEFDIGREEAKQRFEAAKAVLERQGAVNRALGLGRVPLTGARIIRQLDDVGLLGKGLRVVGTHAIYAYEAVAGLFADPEVTTTEDIDLLYDARRELGFIAQGEIAEAGLIGLLKRVDRSFERTRQDFRAVNQDGYLVDLIRPDAKPPWKEVRESLADAPGDLAAVAIEGLEWLENAASFEAVAIDERGMPLRLIAVDPRVFAAHKLWVAQQPSRDPVKRARDRAQAQAVARLVSTELPHLRFDGPELRMLPKAVFEAARPLFEAALRPG</sequence>
<keyword evidence="3" id="KW-1185">Reference proteome</keyword>
<evidence type="ECO:0000313" key="3">
    <source>
        <dbReference type="Proteomes" id="UP000255207"/>
    </source>
</evidence>
<evidence type="ECO:0000259" key="1">
    <source>
        <dbReference type="Pfam" id="PF12281"/>
    </source>
</evidence>
<dbReference type="OrthoDB" id="8250574at2"/>
<comment type="caution">
    <text evidence="2">The sequence shown here is derived from an EMBL/GenBank/DDBJ whole genome shotgun (WGS) entry which is preliminary data.</text>
</comment>
<protein>
    <recommendedName>
        <fullName evidence="1">Nucleotidyltransferase-like domain-containing protein</fullName>
    </recommendedName>
</protein>
<dbReference type="Proteomes" id="UP000255207">
    <property type="component" value="Unassembled WGS sequence"/>
</dbReference>
<dbReference type="AlphaFoldDB" id="A0A370L0S5"/>
<dbReference type="EMBL" id="QQTP01000018">
    <property type="protein sequence ID" value="RDJ20462.1"/>
    <property type="molecule type" value="Genomic_DNA"/>
</dbReference>
<dbReference type="InterPro" id="IPR058575">
    <property type="entry name" value="NTP_transf_8_dom"/>
</dbReference>
<proteinExistence type="predicted"/>
<dbReference type="Pfam" id="PF12281">
    <property type="entry name" value="NTP_transf_8"/>
    <property type="match status" value="1"/>
</dbReference>
<name>A0A370L0S5_9HYPH</name>
<gene>
    <name evidence="2" type="ORF">DWE98_24380</name>
</gene>